<reference evidence="1" key="1">
    <citation type="submission" date="2020-05" db="EMBL/GenBank/DDBJ databases">
        <title>Large-scale comparative analyses of tick genomes elucidate their genetic diversity and vector capacities.</title>
        <authorList>
            <person name="Jia N."/>
            <person name="Wang J."/>
            <person name="Shi W."/>
            <person name="Du L."/>
            <person name="Sun Y."/>
            <person name="Zhan W."/>
            <person name="Jiang J."/>
            <person name="Wang Q."/>
            <person name="Zhang B."/>
            <person name="Ji P."/>
            <person name="Sakyi L.B."/>
            <person name="Cui X."/>
            <person name="Yuan T."/>
            <person name="Jiang B."/>
            <person name="Yang W."/>
            <person name="Lam T.T.-Y."/>
            <person name="Chang Q."/>
            <person name="Ding S."/>
            <person name="Wang X."/>
            <person name="Zhu J."/>
            <person name="Ruan X."/>
            <person name="Zhao L."/>
            <person name="Wei J."/>
            <person name="Que T."/>
            <person name="Du C."/>
            <person name="Cheng J."/>
            <person name="Dai P."/>
            <person name="Han X."/>
            <person name="Huang E."/>
            <person name="Gao Y."/>
            <person name="Liu J."/>
            <person name="Shao H."/>
            <person name="Ye R."/>
            <person name="Li L."/>
            <person name="Wei W."/>
            <person name="Wang X."/>
            <person name="Wang C."/>
            <person name="Yang T."/>
            <person name="Huo Q."/>
            <person name="Li W."/>
            <person name="Guo W."/>
            <person name="Chen H."/>
            <person name="Zhou L."/>
            <person name="Ni X."/>
            <person name="Tian J."/>
            <person name="Zhou Y."/>
            <person name="Sheng Y."/>
            <person name="Liu T."/>
            <person name="Pan Y."/>
            <person name="Xia L."/>
            <person name="Li J."/>
            <person name="Zhao F."/>
            <person name="Cao W."/>
        </authorList>
    </citation>
    <scope>NUCLEOTIDE SEQUENCE</scope>
    <source>
        <strain evidence="1">Hyas-2018</strain>
    </source>
</reference>
<evidence type="ECO:0000313" key="2">
    <source>
        <dbReference type="Proteomes" id="UP000821845"/>
    </source>
</evidence>
<keyword evidence="2" id="KW-1185">Reference proteome</keyword>
<sequence length="110" mass="12533">MCLMPWLAVVVLQCESLVQGAQEVPAYLLDLLHDRNPEVGRVCGHALTVLAHYYEEWDRRLREAWFCWHNAQWLTVVQSGEAPEEHKEGPCEQFIDRSDLLSNGSAASDP</sequence>
<evidence type="ECO:0000313" key="1">
    <source>
        <dbReference type="EMBL" id="KAH6947568.1"/>
    </source>
</evidence>
<proteinExistence type="predicted"/>
<comment type="caution">
    <text evidence="1">The sequence shown here is derived from an EMBL/GenBank/DDBJ whole genome shotgun (WGS) entry which is preliminary data.</text>
</comment>
<protein>
    <submittedName>
        <fullName evidence="1">Uncharacterized protein</fullName>
    </submittedName>
</protein>
<dbReference type="Proteomes" id="UP000821845">
    <property type="component" value="Chromosome 1"/>
</dbReference>
<accession>A0ACB7TN33</accession>
<dbReference type="EMBL" id="CM023481">
    <property type="protein sequence ID" value="KAH6947568.1"/>
    <property type="molecule type" value="Genomic_DNA"/>
</dbReference>
<gene>
    <name evidence="1" type="ORF">HPB50_020083</name>
</gene>
<name>A0ACB7TN33_HYAAI</name>
<organism evidence="1 2">
    <name type="scientific">Hyalomma asiaticum</name>
    <name type="common">Tick</name>
    <dbReference type="NCBI Taxonomy" id="266040"/>
    <lineage>
        <taxon>Eukaryota</taxon>
        <taxon>Metazoa</taxon>
        <taxon>Ecdysozoa</taxon>
        <taxon>Arthropoda</taxon>
        <taxon>Chelicerata</taxon>
        <taxon>Arachnida</taxon>
        <taxon>Acari</taxon>
        <taxon>Parasitiformes</taxon>
        <taxon>Ixodida</taxon>
        <taxon>Ixodoidea</taxon>
        <taxon>Ixodidae</taxon>
        <taxon>Hyalomminae</taxon>
        <taxon>Hyalomma</taxon>
    </lineage>
</organism>